<proteinExistence type="inferred from homology"/>
<dbReference type="GO" id="GO:0016117">
    <property type="term" value="P:carotenoid biosynthetic process"/>
    <property type="evidence" value="ECO:0007669"/>
    <property type="project" value="InterPro"/>
</dbReference>
<dbReference type="OrthoDB" id="5793379at2"/>
<evidence type="ECO:0000313" key="2">
    <source>
        <dbReference type="EMBL" id="RFB04381.1"/>
    </source>
</evidence>
<dbReference type="RefSeq" id="WP_116391014.1">
    <property type="nucleotide sequence ID" value="NZ_QUQO01000001.1"/>
</dbReference>
<evidence type="ECO:0000313" key="3">
    <source>
        <dbReference type="Proteomes" id="UP000264589"/>
    </source>
</evidence>
<dbReference type="InParanoid" id="A0A371RG09"/>
<reference evidence="2 3" key="1">
    <citation type="submission" date="2018-08" db="EMBL/GenBank/DDBJ databases">
        <title>Parvularcula sp. SM1705, isolated from surface water of the South Sea China.</title>
        <authorList>
            <person name="Sun L."/>
        </authorList>
    </citation>
    <scope>NUCLEOTIDE SEQUENCE [LARGE SCALE GENOMIC DNA]</scope>
    <source>
        <strain evidence="2 3">SM1705</strain>
    </source>
</reference>
<dbReference type="SUPFAM" id="SSF51905">
    <property type="entry name" value="FAD/NAD(P)-binding domain"/>
    <property type="match status" value="1"/>
</dbReference>
<comment type="caution">
    <text evidence="2">The sequence shown here is derived from an EMBL/GenBank/DDBJ whole genome shotgun (WGS) entry which is preliminary data.</text>
</comment>
<comment type="similarity">
    <text evidence="1">Belongs to the lycopene cyclase family.</text>
</comment>
<keyword evidence="3" id="KW-1185">Reference proteome</keyword>
<dbReference type="GO" id="GO:0045436">
    <property type="term" value="F:lycopene beta cyclase activity"/>
    <property type="evidence" value="ECO:0007669"/>
    <property type="project" value="InterPro"/>
</dbReference>
<dbReference type="GO" id="GO:0016705">
    <property type="term" value="F:oxidoreductase activity, acting on paired donors, with incorporation or reduction of molecular oxygen"/>
    <property type="evidence" value="ECO:0007669"/>
    <property type="project" value="InterPro"/>
</dbReference>
<dbReference type="Proteomes" id="UP000264589">
    <property type="component" value="Unassembled WGS sequence"/>
</dbReference>
<dbReference type="InterPro" id="IPR008461">
    <property type="entry name" value="CrtY"/>
</dbReference>
<dbReference type="InterPro" id="IPR010108">
    <property type="entry name" value="Lycopene_cyclase_b/e"/>
</dbReference>
<dbReference type="Gene3D" id="3.50.50.60">
    <property type="entry name" value="FAD/NAD(P)-binding domain"/>
    <property type="match status" value="1"/>
</dbReference>
<dbReference type="EMBL" id="QUQO01000001">
    <property type="protein sequence ID" value="RFB04381.1"/>
    <property type="molecule type" value="Genomic_DNA"/>
</dbReference>
<name>A0A371RG09_9PROT</name>
<accession>A0A371RG09</accession>
<dbReference type="InterPro" id="IPR036188">
    <property type="entry name" value="FAD/NAD-bd_sf"/>
</dbReference>
<dbReference type="NCBIfam" id="TIGR01790">
    <property type="entry name" value="carotene-cycl"/>
    <property type="match status" value="1"/>
</dbReference>
<sequence length="398" mass="43657">MNASPLPDPENLDVVIVGGGLSGGLLAYRFKALMPELKVLLIEASDRLGGDHTWSFHDSDISPRALEWIRPFISSHWAGQTVRFPAYAREIGTGYNSVASARFDAVLREALGDAVMTGSPVEALSQDQVTLADGRTLRAHAVIDARGQRDYAHLALGFQKFAGLEIEFAEPHGLTRPIIMDATVPQLDGYRFVYTLPFTERTALVEDTYYADGDALDENAVETRIRDYCEQQGWKVARILRRESGILPIAMAGDIDAHLDEGMPGVASIGLAAGLFHPLTGYSLPDAVAMADRLAGADDVSGPALAALAREHAKETWEARGFYRLLSRLLFDAADPAKRYIVMQRFYQFSEGLIERFYAGQSSAGDKMRILAGKPPVPVSKAMKCLGEKQWLARRGMR</sequence>
<dbReference type="Pfam" id="PF05834">
    <property type="entry name" value="Lycopene_cycl"/>
    <property type="match status" value="1"/>
</dbReference>
<dbReference type="NCBIfam" id="TIGR01789">
    <property type="entry name" value="lycopene_cycl"/>
    <property type="match status" value="1"/>
</dbReference>
<evidence type="ECO:0000256" key="1">
    <source>
        <dbReference type="ARBA" id="ARBA00006599"/>
    </source>
</evidence>
<protein>
    <submittedName>
        <fullName evidence="2">Lycopene cyclase</fullName>
    </submittedName>
</protein>
<dbReference type="AlphaFoldDB" id="A0A371RG09"/>
<gene>
    <name evidence="2" type="primary">crtY</name>
    <name evidence="2" type="ORF">DX908_03225</name>
</gene>
<organism evidence="2 3">
    <name type="scientific">Parvularcula marina</name>
    <dbReference type="NCBI Taxonomy" id="2292771"/>
    <lineage>
        <taxon>Bacteria</taxon>
        <taxon>Pseudomonadati</taxon>
        <taxon>Pseudomonadota</taxon>
        <taxon>Alphaproteobacteria</taxon>
        <taxon>Parvularculales</taxon>
        <taxon>Parvularculaceae</taxon>
        <taxon>Parvularcula</taxon>
    </lineage>
</organism>